<comment type="similarity">
    <text evidence="1">Belongs to the FldB/FldC dehydratase alpha/beta subunit family.</text>
</comment>
<dbReference type="PANTHER" id="PTHR30548:SF1">
    <property type="entry name" value="DEHYDRATASE SUBUNIT MJ0007-RELATED"/>
    <property type="match status" value="1"/>
</dbReference>
<comment type="caution">
    <text evidence="2">The sequence shown here is derived from an EMBL/GenBank/DDBJ whole genome shotgun (WGS) entry which is preliminary data.</text>
</comment>
<gene>
    <name evidence="2" type="ORF">QJ043_00830</name>
</gene>
<dbReference type="Gene3D" id="3.40.50.11890">
    <property type="match status" value="1"/>
</dbReference>
<sequence length="434" mass="47682">MADERVEVDYHPMWEALGMDLPAHDALLGAVGEMYGDIYLTQENRPESTGYLDFVASNIHSGRIKEMVDAKGSGDATKVIGSFCLYVPEEVITACNGISVGLCSGADWATEQVEERLPRNTCPLIKSFTGFKLGNVCPYIESSDLVVGENTCDGKKKAYEYFGTLKPMHVMDVPNVHTDEALAMWKSQVRQFAKRVEEETGVELTVENLRAAIKQANDKRRALQRLSATRAADPVPISGLDSLLTVQAAFMDDPARLTDAVNAMAEECETRVAAGEGAAPRGAKRILYTGTPMAVPNWKLYNIIEKAGGVVVGEEACTGYRYYKDLVDESGETVDELLDAIAERYFKINCAIFSPNPGRVEDIVRLAKELNADGIIDCALQFCTLYEMESADVQAAAEEAGIPCMHITTDYANEDTGQLTTRIQAFLEMLRPRR</sequence>
<dbReference type="PANTHER" id="PTHR30548">
    <property type="entry name" value="2-HYDROXYGLUTARYL-COA DEHYDRATASE, D-COMPONENT-RELATED"/>
    <property type="match status" value="1"/>
</dbReference>
<dbReference type="RefSeq" id="WP_283712275.1">
    <property type="nucleotide sequence ID" value="NZ_JASJEW010000001.1"/>
</dbReference>
<protein>
    <submittedName>
        <fullName evidence="2">Double-cubane-cluster-containing anaerobic reductase</fullName>
    </submittedName>
</protein>
<dbReference type="Proteomes" id="UP001431693">
    <property type="component" value="Unassembled WGS sequence"/>
</dbReference>
<evidence type="ECO:0000313" key="3">
    <source>
        <dbReference type="Proteomes" id="UP001431693"/>
    </source>
</evidence>
<dbReference type="Pfam" id="PF06050">
    <property type="entry name" value="HGD-D"/>
    <property type="match status" value="1"/>
</dbReference>
<dbReference type="InterPro" id="IPR010327">
    <property type="entry name" value="FldB/FldC_alpha/beta"/>
</dbReference>
<name>A0ABT6ZHV0_9ACTN</name>
<dbReference type="NCBIfam" id="NF040772">
    <property type="entry name" value="double_cubane"/>
    <property type="match status" value="1"/>
</dbReference>
<proteinExistence type="inferred from homology"/>
<keyword evidence="3" id="KW-1185">Reference proteome</keyword>
<reference evidence="2" key="1">
    <citation type="submission" date="2023-05" db="EMBL/GenBank/DDBJ databases">
        <title>[olsenella] sp. nov., isolated from a pig farm feces dump.</title>
        <authorList>
            <person name="Chang Y.-H."/>
        </authorList>
    </citation>
    <scope>NUCLEOTIDE SEQUENCE</scope>
    <source>
        <strain evidence="2">YH-ols2217</strain>
    </source>
</reference>
<dbReference type="EMBL" id="JASJEX010000001">
    <property type="protein sequence ID" value="MDJ1128631.1"/>
    <property type="molecule type" value="Genomic_DNA"/>
</dbReference>
<dbReference type="Gene3D" id="1.20.1270.370">
    <property type="match status" value="1"/>
</dbReference>
<dbReference type="InterPro" id="IPR047678">
    <property type="entry name" value="YjiM-like"/>
</dbReference>
<organism evidence="2 3">
    <name type="scientific">Kribbibacterium absianum</name>
    <dbReference type="NCBI Taxonomy" id="3044210"/>
    <lineage>
        <taxon>Bacteria</taxon>
        <taxon>Bacillati</taxon>
        <taxon>Actinomycetota</taxon>
        <taxon>Coriobacteriia</taxon>
        <taxon>Coriobacteriales</taxon>
        <taxon>Kribbibacteriaceae</taxon>
        <taxon>Kribbibacterium</taxon>
    </lineage>
</organism>
<evidence type="ECO:0000256" key="1">
    <source>
        <dbReference type="ARBA" id="ARBA00005806"/>
    </source>
</evidence>
<accession>A0ABT6ZHV0</accession>
<dbReference type="Gene3D" id="3.40.50.11900">
    <property type="match status" value="1"/>
</dbReference>
<evidence type="ECO:0000313" key="2">
    <source>
        <dbReference type="EMBL" id="MDJ1128631.1"/>
    </source>
</evidence>